<evidence type="ECO:0000313" key="2">
    <source>
        <dbReference type="EMBL" id="ANO53362.1"/>
    </source>
</evidence>
<reference evidence="2 3" key="1">
    <citation type="submission" date="2016-06" db="EMBL/GenBank/DDBJ databases">
        <title>Complete genome sequence of a deep-branching marine Gamma Proteobacterium Woeseia oceani type strain XK5.</title>
        <authorList>
            <person name="Mu D."/>
            <person name="Du Z."/>
        </authorList>
    </citation>
    <scope>NUCLEOTIDE SEQUENCE [LARGE SCALE GENOMIC DNA]</scope>
    <source>
        <strain evidence="2 3">XK5</strain>
    </source>
</reference>
<protein>
    <submittedName>
        <fullName evidence="2">Aminoacylase</fullName>
    </submittedName>
</protein>
<dbReference type="Proteomes" id="UP000092695">
    <property type="component" value="Chromosome"/>
</dbReference>
<accession>A0A193LLJ3</accession>
<dbReference type="Gene3D" id="3.20.20.140">
    <property type="entry name" value="Metal-dependent hydrolases"/>
    <property type="match status" value="2"/>
</dbReference>
<dbReference type="AlphaFoldDB" id="A0A193LLJ3"/>
<dbReference type="InterPro" id="IPR011059">
    <property type="entry name" value="Metal-dep_hydrolase_composite"/>
</dbReference>
<sequence length="513" mass="55792">MAATDVDLVIENARIVDGSGNPWYRGSVAIDDGVIVQIGRNLDVNAQQTIDAKSRVLAPGFIDVHTHIESGITDNPRADNFILDGVTTVVTGNCGSSTVDLPSWRQSIVGPAINIATLVGHNSVRTAVMGRENRAPTQAEMLQMERLAEQAMIDGAVGLSTGLLYVPGTFASTDEVISLAKVSSRFGGIYSTHIRDQGPRLNESIEEAVTIGREADIPVQISHLKIKGPIRWGRINETIGLIEEFRADGIEVTVDAYPYERASTSLAVMLPSWATAGSADDLLARLDDSETYRRILEEMEVMRTDSGYPDFSFATVASYPPNPAVNGLTISEINVDLERPATIASEMELILQMMADSARLGRTNGAQMVYHFMSKDDVDTIFRYPNTAVASDGGVREFGEGIPHPRSYGTNARVLAEFVRERNVLSLPDAIRRMTSLPAQAFQMQDRGLIRTGFVADLVLFDPDQVQDLATYSDPHNFSRGFDYVLVNGVAVVEKGQVTNSRPGQFVDGPGAR</sequence>
<name>A0A193LLJ3_9GAMM</name>
<evidence type="ECO:0000313" key="3">
    <source>
        <dbReference type="Proteomes" id="UP000092695"/>
    </source>
</evidence>
<feature type="domain" description="Amidohydrolase 3" evidence="1">
    <location>
        <begin position="48"/>
        <end position="163"/>
    </location>
</feature>
<dbReference type="OrthoDB" id="9782972at2"/>
<dbReference type="CDD" id="cd01297">
    <property type="entry name" value="D-aminoacylase"/>
    <property type="match status" value="1"/>
</dbReference>
<feature type="domain" description="Amidohydrolase 3" evidence="1">
    <location>
        <begin position="402"/>
        <end position="493"/>
    </location>
</feature>
<dbReference type="EMBL" id="CP016268">
    <property type="protein sequence ID" value="ANO53362.1"/>
    <property type="molecule type" value="Genomic_DNA"/>
</dbReference>
<dbReference type="STRING" id="1548547.BA177_17570"/>
<dbReference type="GO" id="GO:0005829">
    <property type="term" value="C:cytosol"/>
    <property type="evidence" value="ECO:0007669"/>
    <property type="project" value="TreeGrafter"/>
</dbReference>
<dbReference type="SUPFAM" id="SSF51338">
    <property type="entry name" value="Composite domain of metallo-dependent hydrolases"/>
    <property type="match status" value="1"/>
</dbReference>
<keyword evidence="3" id="KW-1185">Reference proteome</keyword>
<dbReference type="PANTHER" id="PTHR11647">
    <property type="entry name" value="HYDRANTOINASE/DIHYDROPYRIMIDINASE FAMILY MEMBER"/>
    <property type="match status" value="1"/>
</dbReference>
<gene>
    <name evidence="2" type="ORF">BA177_17570</name>
</gene>
<dbReference type="KEGG" id="woc:BA177_17570"/>
<evidence type="ECO:0000259" key="1">
    <source>
        <dbReference type="Pfam" id="PF07969"/>
    </source>
</evidence>
<dbReference type="PANTHER" id="PTHR11647:SF1">
    <property type="entry name" value="COLLAPSIN RESPONSE MEDIATOR PROTEIN"/>
    <property type="match status" value="1"/>
</dbReference>
<dbReference type="InterPro" id="IPR032466">
    <property type="entry name" value="Metal_Hydrolase"/>
</dbReference>
<dbReference type="Pfam" id="PF07969">
    <property type="entry name" value="Amidohydro_3"/>
    <property type="match status" value="2"/>
</dbReference>
<dbReference type="InterPro" id="IPR013108">
    <property type="entry name" value="Amidohydro_3"/>
</dbReference>
<dbReference type="GO" id="GO:0016812">
    <property type="term" value="F:hydrolase activity, acting on carbon-nitrogen (but not peptide) bonds, in cyclic amides"/>
    <property type="evidence" value="ECO:0007669"/>
    <property type="project" value="TreeGrafter"/>
</dbReference>
<dbReference type="SUPFAM" id="SSF51556">
    <property type="entry name" value="Metallo-dependent hydrolases"/>
    <property type="match status" value="1"/>
</dbReference>
<dbReference type="InterPro" id="IPR050378">
    <property type="entry name" value="Metallo-dep_Hydrolases_sf"/>
</dbReference>
<organism evidence="2 3">
    <name type="scientific">Woeseia oceani</name>
    <dbReference type="NCBI Taxonomy" id="1548547"/>
    <lineage>
        <taxon>Bacteria</taxon>
        <taxon>Pseudomonadati</taxon>
        <taxon>Pseudomonadota</taxon>
        <taxon>Gammaproteobacteria</taxon>
        <taxon>Woeseiales</taxon>
        <taxon>Woeseiaceae</taxon>
        <taxon>Woeseia</taxon>
    </lineage>
</organism>
<proteinExistence type="predicted"/>